<sequence length="510" mass="56766">MATKVEFDEQRSSRQIKIGALMSYTAIGFNILAGLIYTPWMIAEIGQASYGLYMLSISLVSMFALDFGLEAAVSRFLSNYHALGDEEGASRFLGVAFKLFTGIAILIGLVLIGVYVMIETIYASLSASEIDTLKTLYIMVGFYIVVLFPTKPFNGILIANERFVVLNWFNLSEKVLTVVLMVGALLLGYGLYALVFVNALVGLSIIVGKGLYLMRRTDTAVEFLYSSRTMYRDIFSFSSWTTLIALAQRFILNITPTILGAVAGSASIALFSIGMVIEGYVWTISSAIGSLFLPKVTRMTTSNRHGDLENLLIRVGRIQLYIVGLIIVGFMTMGQEFIRLWVGESFHTSYWVALFLIAPGFITLTQEIAYTTLIATNQIKYRAFASLIVALVSVILSSILSPHYGAIGAAVAILIGNVFGTILFMNWVYLRILHLNMWRFFKECHMKIMPTLIMLGVAGWMIQQTFPVNSLFLFLLKAALLGGAYLLVLWLFTFREDEKQLITGFLRRSS</sequence>
<keyword evidence="3 6" id="KW-0812">Transmembrane</keyword>
<comment type="caution">
    <text evidence="7">The sequence shown here is derived from an EMBL/GenBank/DDBJ whole genome shotgun (WGS) entry which is preliminary data.</text>
</comment>
<feature type="transmembrane region" description="Helical" evidence="6">
    <location>
        <begin position="279"/>
        <end position="297"/>
    </location>
</feature>
<evidence type="ECO:0000256" key="2">
    <source>
        <dbReference type="ARBA" id="ARBA00022475"/>
    </source>
</evidence>
<feature type="transmembrane region" description="Helical" evidence="6">
    <location>
        <begin position="448"/>
        <end position="466"/>
    </location>
</feature>
<accession>A0ABW2PP41</accession>
<protein>
    <submittedName>
        <fullName evidence="7">Oligosaccharide flippase family protein</fullName>
    </submittedName>
</protein>
<feature type="transmembrane region" description="Helical" evidence="6">
    <location>
        <begin position="472"/>
        <end position="492"/>
    </location>
</feature>
<proteinExistence type="predicted"/>
<feature type="transmembrane region" description="Helical" evidence="6">
    <location>
        <begin position="20"/>
        <end position="40"/>
    </location>
</feature>
<keyword evidence="8" id="KW-1185">Reference proteome</keyword>
<keyword evidence="4 6" id="KW-1133">Transmembrane helix</keyword>
<feature type="transmembrane region" description="Helical" evidence="6">
    <location>
        <begin position="178"/>
        <end position="207"/>
    </location>
</feature>
<dbReference type="InterPro" id="IPR050833">
    <property type="entry name" value="Poly_Biosynth_Transport"/>
</dbReference>
<evidence type="ECO:0000313" key="7">
    <source>
        <dbReference type="EMBL" id="MFC7388921.1"/>
    </source>
</evidence>
<feature type="transmembrane region" description="Helical" evidence="6">
    <location>
        <begin position="350"/>
        <end position="369"/>
    </location>
</feature>
<gene>
    <name evidence="7" type="ORF">ACFQO8_02120</name>
</gene>
<feature type="transmembrane region" description="Helical" evidence="6">
    <location>
        <begin position="136"/>
        <end position="158"/>
    </location>
</feature>
<evidence type="ECO:0000256" key="3">
    <source>
        <dbReference type="ARBA" id="ARBA00022692"/>
    </source>
</evidence>
<evidence type="ECO:0000256" key="5">
    <source>
        <dbReference type="ARBA" id="ARBA00023136"/>
    </source>
</evidence>
<evidence type="ECO:0000313" key="8">
    <source>
        <dbReference type="Proteomes" id="UP001596439"/>
    </source>
</evidence>
<feature type="transmembrane region" description="Helical" evidence="6">
    <location>
        <begin position="406"/>
        <end position="428"/>
    </location>
</feature>
<organism evidence="7 8">
    <name type="scientific">Exiguobacterium aestuarii</name>
    <dbReference type="NCBI Taxonomy" id="273527"/>
    <lineage>
        <taxon>Bacteria</taxon>
        <taxon>Bacillati</taxon>
        <taxon>Bacillota</taxon>
        <taxon>Bacilli</taxon>
        <taxon>Bacillales</taxon>
        <taxon>Bacillales Family XII. Incertae Sedis</taxon>
        <taxon>Exiguobacterium</taxon>
    </lineage>
</organism>
<evidence type="ECO:0000256" key="1">
    <source>
        <dbReference type="ARBA" id="ARBA00004651"/>
    </source>
</evidence>
<reference evidence="8" key="1">
    <citation type="journal article" date="2019" name="Int. J. Syst. Evol. Microbiol.">
        <title>The Global Catalogue of Microorganisms (GCM) 10K type strain sequencing project: providing services to taxonomists for standard genome sequencing and annotation.</title>
        <authorList>
            <consortium name="The Broad Institute Genomics Platform"/>
            <consortium name="The Broad Institute Genome Sequencing Center for Infectious Disease"/>
            <person name="Wu L."/>
            <person name="Ma J."/>
        </authorList>
    </citation>
    <scope>NUCLEOTIDE SEQUENCE [LARGE SCALE GENOMIC DNA]</scope>
    <source>
        <strain evidence="8">CCUG 55590</strain>
    </source>
</reference>
<evidence type="ECO:0000256" key="4">
    <source>
        <dbReference type="ARBA" id="ARBA00022989"/>
    </source>
</evidence>
<feature type="transmembrane region" description="Helical" evidence="6">
    <location>
        <begin position="318"/>
        <end position="338"/>
    </location>
</feature>
<feature type="transmembrane region" description="Helical" evidence="6">
    <location>
        <begin position="381"/>
        <end position="400"/>
    </location>
</feature>
<feature type="transmembrane region" description="Helical" evidence="6">
    <location>
        <begin position="92"/>
        <end position="116"/>
    </location>
</feature>
<dbReference type="InterPro" id="IPR002797">
    <property type="entry name" value="Polysacc_synth"/>
</dbReference>
<evidence type="ECO:0000256" key="6">
    <source>
        <dbReference type="SAM" id="Phobius"/>
    </source>
</evidence>
<dbReference type="PANTHER" id="PTHR30250:SF26">
    <property type="entry name" value="PSMA PROTEIN"/>
    <property type="match status" value="1"/>
</dbReference>
<dbReference type="RefSeq" id="WP_214786525.1">
    <property type="nucleotide sequence ID" value="NZ_JANIEL010000019.1"/>
</dbReference>
<name>A0ABW2PP41_9BACL</name>
<keyword evidence="2" id="KW-1003">Cell membrane</keyword>
<dbReference type="Pfam" id="PF01943">
    <property type="entry name" value="Polysacc_synt"/>
    <property type="match status" value="1"/>
</dbReference>
<dbReference type="Proteomes" id="UP001596439">
    <property type="component" value="Unassembled WGS sequence"/>
</dbReference>
<dbReference type="EMBL" id="JBHTCE010000001">
    <property type="protein sequence ID" value="MFC7388921.1"/>
    <property type="molecule type" value="Genomic_DNA"/>
</dbReference>
<keyword evidence="5 6" id="KW-0472">Membrane</keyword>
<comment type="subcellular location">
    <subcellularLocation>
        <location evidence="1">Cell membrane</location>
        <topology evidence="1">Multi-pass membrane protein</topology>
    </subcellularLocation>
</comment>
<dbReference type="PANTHER" id="PTHR30250">
    <property type="entry name" value="PST FAMILY PREDICTED COLANIC ACID TRANSPORTER"/>
    <property type="match status" value="1"/>
</dbReference>
<feature type="transmembrane region" description="Helical" evidence="6">
    <location>
        <begin position="52"/>
        <end position="72"/>
    </location>
</feature>